<dbReference type="InterPro" id="IPR015947">
    <property type="entry name" value="PUA-like_sf"/>
</dbReference>
<reference evidence="2 3" key="1">
    <citation type="submission" date="2019-02" db="EMBL/GenBank/DDBJ databases">
        <title>Deep-cultivation of Planctomycetes and their phenomic and genomic characterization uncovers novel biology.</title>
        <authorList>
            <person name="Wiegand S."/>
            <person name="Jogler M."/>
            <person name="Boedeker C."/>
            <person name="Pinto D."/>
            <person name="Vollmers J."/>
            <person name="Rivas-Marin E."/>
            <person name="Kohn T."/>
            <person name="Peeters S.H."/>
            <person name="Heuer A."/>
            <person name="Rast P."/>
            <person name="Oberbeckmann S."/>
            <person name="Bunk B."/>
            <person name="Jeske O."/>
            <person name="Meyerdierks A."/>
            <person name="Storesund J.E."/>
            <person name="Kallscheuer N."/>
            <person name="Luecker S."/>
            <person name="Lage O.M."/>
            <person name="Pohl T."/>
            <person name="Merkel B.J."/>
            <person name="Hornburger P."/>
            <person name="Mueller R.-W."/>
            <person name="Bruemmer F."/>
            <person name="Labrenz M."/>
            <person name="Spormann A.M."/>
            <person name="Op Den Camp H."/>
            <person name="Overmann J."/>
            <person name="Amann R."/>
            <person name="Jetten M.S.M."/>
            <person name="Mascher T."/>
            <person name="Medema M.H."/>
            <person name="Devos D.P."/>
            <person name="Kaster A.-K."/>
            <person name="Ovreas L."/>
            <person name="Rohde M."/>
            <person name="Galperin M.Y."/>
            <person name="Jogler C."/>
        </authorList>
    </citation>
    <scope>NUCLEOTIDE SEQUENCE [LARGE SCALE GENOMIC DNA]</scope>
    <source>
        <strain evidence="2 3">Pan54</strain>
    </source>
</reference>
<dbReference type="InterPro" id="IPR007374">
    <property type="entry name" value="ASCH_domain"/>
</dbReference>
<evidence type="ECO:0000313" key="3">
    <source>
        <dbReference type="Proteomes" id="UP000316095"/>
    </source>
</evidence>
<evidence type="ECO:0000313" key="2">
    <source>
        <dbReference type="EMBL" id="TWT60734.1"/>
    </source>
</evidence>
<accession>A0A5C5XD88</accession>
<gene>
    <name evidence="2" type="ORF">Pan54_14610</name>
</gene>
<dbReference type="EMBL" id="SJPG01000001">
    <property type="protein sequence ID" value="TWT60734.1"/>
    <property type="molecule type" value="Genomic_DNA"/>
</dbReference>
<dbReference type="SMART" id="SM01022">
    <property type="entry name" value="ASCH"/>
    <property type="match status" value="1"/>
</dbReference>
<dbReference type="Gene3D" id="3.10.400.10">
    <property type="entry name" value="Sulfate adenylyltransferase"/>
    <property type="match status" value="1"/>
</dbReference>
<dbReference type="PANTHER" id="PTHR39203:SF1">
    <property type="entry name" value="CYTOPLASMIC PROTEIN"/>
    <property type="match status" value="1"/>
</dbReference>
<dbReference type="Proteomes" id="UP000316095">
    <property type="component" value="Unassembled WGS sequence"/>
</dbReference>
<dbReference type="RefSeq" id="WP_146502818.1">
    <property type="nucleotide sequence ID" value="NZ_SJPG01000001.1"/>
</dbReference>
<comment type="caution">
    <text evidence="2">The sequence shown here is derived from an EMBL/GenBank/DDBJ whole genome shotgun (WGS) entry which is preliminary data.</text>
</comment>
<sequence>MPVTLEEAKSRYPEAKTFKFGDNRALCGRLLSLVRLGKKKATCGALRDFKNGTESMPVIGRRDIALDWDGTPALVIETTELSIRRFCDVDTDFALAEGEDETLEGWQAGHRAFFGRNGGWQSDMELVCERFCMIEDFAKPSH</sequence>
<organism evidence="2 3">
    <name type="scientific">Rubinisphaera italica</name>
    <dbReference type="NCBI Taxonomy" id="2527969"/>
    <lineage>
        <taxon>Bacteria</taxon>
        <taxon>Pseudomonadati</taxon>
        <taxon>Planctomycetota</taxon>
        <taxon>Planctomycetia</taxon>
        <taxon>Planctomycetales</taxon>
        <taxon>Planctomycetaceae</taxon>
        <taxon>Rubinisphaera</taxon>
    </lineage>
</organism>
<name>A0A5C5XD88_9PLAN</name>
<dbReference type="AlphaFoldDB" id="A0A5C5XD88"/>
<dbReference type="OrthoDB" id="9807542at2"/>
<proteinExistence type="predicted"/>
<dbReference type="Pfam" id="PF04266">
    <property type="entry name" value="ASCH"/>
    <property type="match status" value="1"/>
</dbReference>
<dbReference type="SUPFAM" id="SSF88697">
    <property type="entry name" value="PUA domain-like"/>
    <property type="match status" value="1"/>
</dbReference>
<protein>
    <submittedName>
        <fullName evidence="2">ASCH domain protein</fullName>
    </submittedName>
</protein>
<keyword evidence="3" id="KW-1185">Reference proteome</keyword>
<dbReference type="InterPro" id="IPR009326">
    <property type="entry name" value="DUF984"/>
</dbReference>
<evidence type="ECO:0000259" key="1">
    <source>
        <dbReference type="SMART" id="SM01022"/>
    </source>
</evidence>
<dbReference type="PANTHER" id="PTHR39203">
    <property type="entry name" value="CYTOPLASMIC PROTEIN-RELATED"/>
    <property type="match status" value="1"/>
</dbReference>
<feature type="domain" description="ASCH" evidence="1">
    <location>
        <begin position="24"/>
        <end position="135"/>
    </location>
</feature>
<dbReference type="CDD" id="cd06553">
    <property type="entry name" value="ASCH_Ef3133_like"/>
    <property type="match status" value="1"/>
</dbReference>